<name>A0A2A5X0A3_9GAMM</name>
<gene>
    <name evidence="2" type="ORF">CNE99_00050</name>
</gene>
<evidence type="ECO:0000313" key="3">
    <source>
        <dbReference type="Proteomes" id="UP000219327"/>
    </source>
</evidence>
<feature type="transmembrane region" description="Helical" evidence="1">
    <location>
        <begin position="41"/>
        <end position="64"/>
    </location>
</feature>
<evidence type="ECO:0000256" key="1">
    <source>
        <dbReference type="SAM" id="Phobius"/>
    </source>
</evidence>
<organism evidence="2 3">
    <name type="scientific">OM182 bacterium MED-G24</name>
    <dbReference type="NCBI Taxonomy" id="1986255"/>
    <lineage>
        <taxon>Bacteria</taxon>
        <taxon>Pseudomonadati</taxon>
        <taxon>Pseudomonadota</taxon>
        <taxon>Gammaproteobacteria</taxon>
        <taxon>OMG group</taxon>
        <taxon>OM182 clade</taxon>
    </lineage>
</organism>
<keyword evidence="1" id="KW-0812">Transmembrane</keyword>
<evidence type="ECO:0000313" key="2">
    <source>
        <dbReference type="EMBL" id="PDH42152.1"/>
    </source>
</evidence>
<sequence>MSEILSLQILIILLIIFSPLILGTIFLGWQKKIKVKHNESGILKNCFVGYSWTYFFFGFFVPIFRGEISIGVFHLIFSIVTFGIFQLIMPFLYNKQYSTRLLNNSWSLHDSEDNNALARQKIGITTD</sequence>
<comment type="caution">
    <text evidence="2">The sequence shown here is derived from an EMBL/GenBank/DDBJ whole genome shotgun (WGS) entry which is preliminary data.</text>
</comment>
<protein>
    <submittedName>
        <fullName evidence="2">Uncharacterized protein</fullName>
    </submittedName>
</protein>
<reference evidence="2 3" key="1">
    <citation type="submission" date="2017-08" db="EMBL/GenBank/DDBJ databases">
        <title>Fine stratification of microbial communities through a metagenomic profile of the photic zone.</title>
        <authorList>
            <person name="Haro-Moreno J.M."/>
            <person name="Lopez-Perez M."/>
            <person name="De La Torre J."/>
            <person name="Picazo A."/>
            <person name="Camacho A."/>
            <person name="Rodriguez-Valera F."/>
        </authorList>
    </citation>
    <scope>NUCLEOTIDE SEQUENCE [LARGE SCALE GENOMIC DNA]</scope>
    <source>
        <strain evidence="2">MED-G24</strain>
    </source>
</reference>
<keyword evidence="1" id="KW-0472">Membrane</keyword>
<dbReference type="EMBL" id="NTKD01000001">
    <property type="protein sequence ID" value="PDH42152.1"/>
    <property type="molecule type" value="Genomic_DNA"/>
</dbReference>
<dbReference type="Proteomes" id="UP000219327">
    <property type="component" value="Unassembled WGS sequence"/>
</dbReference>
<proteinExistence type="predicted"/>
<feature type="transmembrane region" description="Helical" evidence="1">
    <location>
        <begin position="6"/>
        <end position="29"/>
    </location>
</feature>
<keyword evidence="1" id="KW-1133">Transmembrane helix</keyword>
<dbReference type="AlphaFoldDB" id="A0A2A5X0A3"/>
<feature type="transmembrane region" description="Helical" evidence="1">
    <location>
        <begin position="70"/>
        <end position="93"/>
    </location>
</feature>
<accession>A0A2A5X0A3</accession>